<dbReference type="EMBL" id="CP098611">
    <property type="protein sequence ID" value="USR91715.1"/>
    <property type="molecule type" value="Genomic_DNA"/>
</dbReference>
<dbReference type="Proteomes" id="UP001056708">
    <property type="component" value="Chromosome"/>
</dbReference>
<reference evidence="1" key="1">
    <citation type="submission" date="2022-06" db="EMBL/GenBank/DDBJ databases">
        <title>Genome sequence of Phormidium yuhuli AB48 isolated from an industrial photobioreactor environment.</title>
        <authorList>
            <person name="Qiu Y."/>
            <person name="Noonan A.J.C."/>
            <person name="Dofher K."/>
            <person name="Koch M."/>
            <person name="Kieft B."/>
            <person name="Lin X."/>
            <person name="Ziels R.M."/>
            <person name="Hallam S.J."/>
        </authorList>
    </citation>
    <scope>NUCLEOTIDE SEQUENCE</scope>
    <source>
        <strain evidence="1">AB48</strain>
    </source>
</reference>
<protein>
    <submittedName>
        <fullName evidence="1">Uncharacterized protein</fullName>
    </submittedName>
</protein>
<sequence length="112" mass="12919">MPHILETPEQQVAVIEANALKIVEVADRGHQDSGEKGTVVLLRQLEENSSSLEDWQFKYRPMSRLDEMLSDWKQTKLQEMIIRYNPEVSVVCTFLYPNGAYSSYHFGKPDSE</sequence>
<evidence type="ECO:0000313" key="2">
    <source>
        <dbReference type="Proteomes" id="UP001056708"/>
    </source>
</evidence>
<keyword evidence="2" id="KW-1185">Reference proteome</keyword>
<accession>A0ABY5ARR7</accession>
<proteinExistence type="predicted"/>
<evidence type="ECO:0000313" key="1">
    <source>
        <dbReference type="EMBL" id="USR91715.1"/>
    </source>
</evidence>
<organism evidence="1 2">
    <name type="scientific">Phormidium yuhuli AB48</name>
    <dbReference type="NCBI Taxonomy" id="2940671"/>
    <lineage>
        <taxon>Bacteria</taxon>
        <taxon>Bacillati</taxon>
        <taxon>Cyanobacteriota</taxon>
        <taxon>Cyanophyceae</taxon>
        <taxon>Oscillatoriophycideae</taxon>
        <taxon>Oscillatoriales</taxon>
        <taxon>Oscillatoriaceae</taxon>
        <taxon>Phormidium</taxon>
        <taxon>Phormidium yuhuli</taxon>
    </lineage>
</organism>
<gene>
    <name evidence="1" type="ORF">NEA10_03015</name>
</gene>
<name>A0ABY5ARR7_9CYAN</name>
<dbReference type="RefSeq" id="WP_252663745.1">
    <property type="nucleotide sequence ID" value="NZ_CP098611.1"/>
</dbReference>